<dbReference type="Gene3D" id="3.40.1410.10">
    <property type="entry name" value="Chorismate lyase-like"/>
    <property type="match status" value="1"/>
</dbReference>
<accession>A0ABV7Y3E1</accession>
<keyword evidence="6" id="KW-1185">Reference proteome</keyword>
<dbReference type="Pfam" id="PF00392">
    <property type="entry name" value="GntR"/>
    <property type="match status" value="1"/>
</dbReference>
<dbReference type="SUPFAM" id="SSF64288">
    <property type="entry name" value="Chorismate lyase-like"/>
    <property type="match status" value="1"/>
</dbReference>
<dbReference type="InterPro" id="IPR000524">
    <property type="entry name" value="Tscrpt_reg_HTH_GntR"/>
</dbReference>
<evidence type="ECO:0000259" key="4">
    <source>
        <dbReference type="PROSITE" id="PS50949"/>
    </source>
</evidence>
<comment type="caution">
    <text evidence="5">The sequence shown here is derived from an EMBL/GenBank/DDBJ whole genome shotgun (WGS) entry which is preliminary data.</text>
</comment>
<keyword evidence="2" id="KW-0238">DNA-binding</keyword>
<feature type="domain" description="HTH gntR-type" evidence="4">
    <location>
        <begin position="15"/>
        <end position="83"/>
    </location>
</feature>
<dbReference type="InterPro" id="IPR050679">
    <property type="entry name" value="Bact_HTH_transcr_reg"/>
</dbReference>
<dbReference type="Gene3D" id="1.10.10.10">
    <property type="entry name" value="Winged helix-like DNA-binding domain superfamily/Winged helix DNA-binding domain"/>
    <property type="match status" value="1"/>
</dbReference>
<sequence length="249" mass="26813">MTGALDVSVDRSSRVPLYLQVAQQLEREILSGRYPSGERLPNEVELADRLALSRPTLRQAIQALVDKGLLVRKRGVGTQVVGSGSSQVRRSLELSSLYDDLSAAGQRPSTSVTDLRTVPASAEVASALGIEVSSPVVRVRRLRSASGEPLALMTNHLPEGLVSLSVSSLERVGLYALIREAAINLRVAKQTVGAKVASASEARSLSEPKGAALLTMTRIAYDDRGNAVEYGTHLYRASRYSFELTLVDR</sequence>
<dbReference type="Pfam" id="PF07702">
    <property type="entry name" value="UTRA"/>
    <property type="match status" value="1"/>
</dbReference>
<evidence type="ECO:0000313" key="6">
    <source>
        <dbReference type="Proteomes" id="UP001595699"/>
    </source>
</evidence>
<evidence type="ECO:0000256" key="2">
    <source>
        <dbReference type="ARBA" id="ARBA00023125"/>
    </source>
</evidence>
<dbReference type="RefSeq" id="WP_205120399.1">
    <property type="nucleotide sequence ID" value="NZ_JAFBCM010000001.1"/>
</dbReference>
<dbReference type="InterPro" id="IPR028978">
    <property type="entry name" value="Chorismate_lyase_/UTRA_dom_sf"/>
</dbReference>
<dbReference type="PRINTS" id="PR00035">
    <property type="entry name" value="HTHGNTR"/>
</dbReference>
<dbReference type="SMART" id="SM00345">
    <property type="entry name" value="HTH_GNTR"/>
    <property type="match status" value="1"/>
</dbReference>
<dbReference type="InterPro" id="IPR011663">
    <property type="entry name" value="UTRA"/>
</dbReference>
<dbReference type="PANTHER" id="PTHR44846:SF17">
    <property type="entry name" value="GNTR-FAMILY TRANSCRIPTIONAL REGULATOR"/>
    <property type="match status" value="1"/>
</dbReference>
<evidence type="ECO:0000256" key="1">
    <source>
        <dbReference type="ARBA" id="ARBA00023015"/>
    </source>
</evidence>
<keyword evidence="3" id="KW-0804">Transcription</keyword>
<dbReference type="EMBL" id="JBHRZH010000004">
    <property type="protein sequence ID" value="MFC3759763.1"/>
    <property type="molecule type" value="Genomic_DNA"/>
</dbReference>
<keyword evidence="1" id="KW-0805">Transcription regulation</keyword>
<reference evidence="6" key="1">
    <citation type="journal article" date="2019" name="Int. J. Syst. Evol. Microbiol.">
        <title>The Global Catalogue of Microorganisms (GCM) 10K type strain sequencing project: providing services to taxonomists for standard genome sequencing and annotation.</title>
        <authorList>
            <consortium name="The Broad Institute Genomics Platform"/>
            <consortium name="The Broad Institute Genome Sequencing Center for Infectious Disease"/>
            <person name="Wu L."/>
            <person name="Ma J."/>
        </authorList>
    </citation>
    <scope>NUCLEOTIDE SEQUENCE [LARGE SCALE GENOMIC DNA]</scope>
    <source>
        <strain evidence="6">CGMCC 4.7241</strain>
    </source>
</reference>
<dbReference type="SMART" id="SM00866">
    <property type="entry name" value="UTRA"/>
    <property type="match status" value="1"/>
</dbReference>
<dbReference type="PANTHER" id="PTHR44846">
    <property type="entry name" value="MANNOSYL-D-GLYCERATE TRANSPORT/METABOLISM SYSTEM REPRESSOR MNGR-RELATED"/>
    <property type="match status" value="1"/>
</dbReference>
<dbReference type="CDD" id="cd07377">
    <property type="entry name" value="WHTH_GntR"/>
    <property type="match status" value="1"/>
</dbReference>
<dbReference type="PROSITE" id="PS50949">
    <property type="entry name" value="HTH_GNTR"/>
    <property type="match status" value="1"/>
</dbReference>
<proteinExistence type="predicted"/>
<dbReference type="InterPro" id="IPR036388">
    <property type="entry name" value="WH-like_DNA-bd_sf"/>
</dbReference>
<evidence type="ECO:0000256" key="3">
    <source>
        <dbReference type="ARBA" id="ARBA00023163"/>
    </source>
</evidence>
<gene>
    <name evidence="5" type="ORF">ACFOUW_02870</name>
</gene>
<name>A0ABV7Y3E1_9ACTN</name>
<evidence type="ECO:0000313" key="5">
    <source>
        <dbReference type="EMBL" id="MFC3759763.1"/>
    </source>
</evidence>
<organism evidence="5 6">
    <name type="scientific">Tenggerimyces flavus</name>
    <dbReference type="NCBI Taxonomy" id="1708749"/>
    <lineage>
        <taxon>Bacteria</taxon>
        <taxon>Bacillati</taxon>
        <taxon>Actinomycetota</taxon>
        <taxon>Actinomycetes</taxon>
        <taxon>Propionibacteriales</taxon>
        <taxon>Nocardioidaceae</taxon>
        <taxon>Tenggerimyces</taxon>
    </lineage>
</organism>
<dbReference type="InterPro" id="IPR036390">
    <property type="entry name" value="WH_DNA-bd_sf"/>
</dbReference>
<dbReference type="Proteomes" id="UP001595699">
    <property type="component" value="Unassembled WGS sequence"/>
</dbReference>
<protein>
    <submittedName>
        <fullName evidence="5">GntR family transcriptional regulator</fullName>
    </submittedName>
</protein>
<dbReference type="SUPFAM" id="SSF46785">
    <property type="entry name" value="Winged helix' DNA-binding domain"/>
    <property type="match status" value="1"/>
</dbReference>